<sequence>MVQFFIQRMILFIFLLLTIIIILFFFLIFFSNPIKTSLPFFISSCRFKSITHSSQNFINFCLVSRFNLCYLQLCLIKVFRKFFIFSPSTK</sequence>
<name>A0A914KTS4_MELIC</name>
<dbReference type="Proteomes" id="UP000887563">
    <property type="component" value="Unplaced"/>
</dbReference>
<feature type="transmembrane region" description="Helical" evidence="1">
    <location>
        <begin position="9"/>
        <end position="30"/>
    </location>
</feature>
<keyword evidence="1" id="KW-1133">Transmembrane helix</keyword>
<proteinExistence type="predicted"/>
<protein>
    <submittedName>
        <fullName evidence="3">Candidate secreted effector</fullName>
    </submittedName>
</protein>
<evidence type="ECO:0000313" key="3">
    <source>
        <dbReference type="WBParaSite" id="Minc3s00111g04911"/>
    </source>
</evidence>
<evidence type="ECO:0000256" key="1">
    <source>
        <dbReference type="SAM" id="Phobius"/>
    </source>
</evidence>
<dbReference type="AlphaFoldDB" id="A0A914KTS4"/>
<reference evidence="3" key="1">
    <citation type="submission" date="2022-11" db="UniProtKB">
        <authorList>
            <consortium name="WormBaseParasite"/>
        </authorList>
    </citation>
    <scope>IDENTIFICATION</scope>
</reference>
<keyword evidence="1" id="KW-0812">Transmembrane</keyword>
<accession>A0A914KTS4</accession>
<organism evidence="2 3">
    <name type="scientific">Meloidogyne incognita</name>
    <name type="common">Southern root-knot nematode worm</name>
    <name type="synonym">Oxyuris incognita</name>
    <dbReference type="NCBI Taxonomy" id="6306"/>
    <lineage>
        <taxon>Eukaryota</taxon>
        <taxon>Metazoa</taxon>
        <taxon>Ecdysozoa</taxon>
        <taxon>Nematoda</taxon>
        <taxon>Chromadorea</taxon>
        <taxon>Rhabditida</taxon>
        <taxon>Tylenchina</taxon>
        <taxon>Tylenchomorpha</taxon>
        <taxon>Tylenchoidea</taxon>
        <taxon>Meloidogynidae</taxon>
        <taxon>Meloidogyninae</taxon>
        <taxon>Meloidogyne</taxon>
        <taxon>Meloidogyne incognita group</taxon>
    </lineage>
</organism>
<keyword evidence="2" id="KW-1185">Reference proteome</keyword>
<keyword evidence="1" id="KW-0472">Membrane</keyword>
<dbReference type="WBParaSite" id="Minc3s00111g04911">
    <property type="protein sequence ID" value="Minc3s00111g04911"/>
    <property type="gene ID" value="Minc3s00111g04911"/>
</dbReference>
<evidence type="ECO:0000313" key="2">
    <source>
        <dbReference type="Proteomes" id="UP000887563"/>
    </source>
</evidence>